<organism evidence="2 3">
    <name type="scientific">Bacillus sonorensis L12</name>
    <dbReference type="NCBI Taxonomy" id="1274524"/>
    <lineage>
        <taxon>Bacteria</taxon>
        <taxon>Bacillati</taxon>
        <taxon>Bacillota</taxon>
        <taxon>Bacilli</taxon>
        <taxon>Bacillales</taxon>
        <taxon>Bacillaceae</taxon>
        <taxon>Bacillus</taxon>
    </lineage>
</organism>
<dbReference type="AlphaFoldDB" id="M5NYK6"/>
<dbReference type="RefSeq" id="WP_006638853.1">
    <property type="nucleotide sequence ID" value="NZ_AOFM01000009.1"/>
</dbReference>
<accession>M5NYK6</accession>
<evidence type="ECO:0000256" key="1">
    <source>
        <dbReference type="SAM" id="Phobius"/>
    </source>
</evidence>
<dbReference type="Proteomes" id="UP000011907">
    <property type="component" value="Unassembled WGS sequence"/>
</dbReference>
<dbReference type="EMBL" id="AOFM01000009">
    <property type="protein sequence ID" value="EME72936.1"/>
    <property type="molecule type" value="Genomic_DNA"/>
</dbReference>
<dbReference type="OrthoDB" id="2883716at2"/>
<keyword evidence="1" id="KW-1133">Transmembrane helix</keyword>
<feature type="transmembrane region" description="Helical" evidence="1">
    <location>
        <begin position="7"/>
        <end position="26"/>
    </location>
</feature>
<dbReference type="InterPro" id="IPR058887">
    <property type="entry name" value="YuzI-like"/>
</dbReference>
<keyword evidence="1" id="KW-0812">Transmembrane</keyword>
<evidence type="ECO:0000313" key="3">
    <source>
        <dbReference type="Proteomes" id="UP000011907"/>
    </source>
</evidence>
<reference evidence="2 3" key="1">
    <citation type="journal article" date="2013" name="Genome Announc.">
        <title>Draft Whole-Genome Sequence of Bacillus sonorensis Strain L12, a Source of Nonribosomal Lipopeptides.</title>
        <authorList>
            <person name="Adimpong D.B."/>
            <person name="Sorensen K.I."/>
            <person name="Nielsen D.S."/>
            <person name="Thorsen L."/>
            <person name="Rasmussen T.B."/>
            <person name="Derkx P.M."/>
            <person name="Jespersen L."/>
        </authorList>
    </citation>
    <scope>NUCLEOTIDE SEQUENCE [LARGE SCALE GENOMIC DNA]</scope>
    <source>
        <strain evidence="2 3">L12</strain>
    </source>
</reference>
<dbReference type="PATRIC" id="fig|1274524.3.peg.3111"/>
<evidence type="ECO:0000313" key="2">
    <source>
        <dbReference type="EMBL" id="EME72936.1"/>
    </source>
</evidence>
<gene>
    <name evidence="2" type="ORF">BSONL12_14399</name>
</gene>
<dbReference type="GeneID" id="92854846"/>
<comment type="caution">
    <text evidence="2">The sequence shown here is derived from an EMBL/GenBank/DDBJ whole genome shotgun (WGS) entry which is preliminary data.</text>
</comment>
<feature type="transmembrane region" description="Helical" evidence="1">
    <location>
        <begin position="53"/>
        <end position="70"/>
    </location>
</feature>
<name>M5NYK6_9BACI</name>
<keyword evidence="1" id="KW-0472">Membrane</keyword>
<dbReference type="STRING" id="1274524.BSONL12_14399"/>
<dbReference type="Pfam" id="PF26135">
    <property type="entry name" value="YuzI"/>
    <property type="match status" value="1"/>
</dbReference>
<sequence length="74" mass="8491">MSCLTRLIMIFIGGQLMAGASVQFIFDLNAVHHSSDGVFWREFFKELIMRPPLYVMISGMVFLFVGVCFPRKSR</sequence>
<protein>
    <submittedName>
        <fullName evidence="2">Uncharacterized protein</fullName>
    </submittedName>
</protein>
<proteinExistence type="predicted"/>